<feature type="domain" description="Dynein heavy chain 3 AAA+ lid" evidence="15">
    <location>
        <begin position="50"/>
        <end position="136"/>
    </location>
</feature>
<keyword evidence="6" id="KW-0243">Dynein</keyword>
<evidence type="ECO:0000259" key="15">
    <source>
        <dbReference type="Pfam" id="PF17857"/>
    </source>
</evidence>
<name>A0A7G2CCK4_9TRYP</name>
<dbReference type="GO" id="GO:0007018">
    <property type="term" value="P:microtubule-based movement"/>
    <property type="evidence" value="ECO:0007669"/>
    <property type="project" value="InterPro"/>
</dbReference>
<dbReference type="FunFam" id="1.20.920.30:FF:000002">
    <property type="entry name" value="Dynein axonemal heavy chain 3"/>
    <property type="match status" value="1"/>
</dbReference>
<keyword evidence="5" id="KW-0067">ATP-binding</keyword>
<evidence type="ECO:0000256" key="7">
    <source>
        <dbReference type="ARBA" id="ARBA00023054"/>
    </source>
</evidence>
<organism evidence="16 17">
    <name type="scientific">Angomonas deanei</name>
    <dbReference type="NCBI Taxonomy" id="59799"/>
    <lineage>
        <taxon>Eukaryota</taxon>
        <taxon>Discoba</taxon>
        <taxon>Euglenozoa</taxon>
        <taxon>Kinetoplastea</taxon>
        <taxon>Metakinetoplastina</taxon>
        <taxon>Trypanosomatida</taxon>
        <taxon>Trypanosomatidae</taxon>
        <taxon>Strigomonadinae</taxon>
        <taxon>Angomonas</taxon>
    </lineage>
</organism>
<sequence length="619" mass="70289">MTPRLTSRFHLVCQPVISDESSKRIFGSILYGFFRQWNSEEITSLGMHFIEAARACYNRITTEKLPTPTRSHYTFNLRDFSKVIQGVMQASPNSAPTREALCAVFIHEVSRTFHDRLIDDEDRAWWWKTLEEVTTSKLEVQWADSFPDLRFGDFARRDRSQYEKLPELEDLQTLLADYLKGFNMEYNKESSLVFFKDAVNHIARICRILRQPRGHALLVGMGGSGRQSACKLAAFICDLPIHEVTITRTFSMTEFRETMKQTLLEGGCKDKPILFFLPDTQIVFEEMLEDINNLLNTGEIPNLMETEDVEKIIESVRPLAVEAGKEESINVIFSHFVSLCRSNVHLVLSMSPIGEQFRRRLRMFPSLVNCCSIDWFDQWPADALTSVAERILAPVETVSEDLKPALIKLCVGIHLDVQKSSEEFYEELRRRNYTTPTSYLELLNCYCSLLNEQDNYVSEQIRRYQGGLNTLKETQTTVDDMKASLVEMQPKLIEAAKQTEEIMAKVEKEQSAAAVVQKQCAEEEAVASGIQAEADGIRGECQVELDKALPILKAAETALAELRPDDIREVRSFQKPASRVVLVLEAVLVLLGEKGCELGSREAGDEQDGLHQGPPELPP</sequence>
<evidence type="ECO:0000256" key="4">
    <source>
        <dbReference type="ARBA" id="ARBA00022741"/>
    </source>
</evidence>
<dbReference type="Gene3D" id="3.40.50.300">
    <property type="entry name" value="P-loop containing nucleotide triphosphate hydrolases"/>
    <property type="match status" value="1"/>
</dbReference>
<gene>
    <name evidence="16" type="ORF">ADEAN_000328000</name>
</gene>
<evidence type="ECO:0000256" key="8">
    <source>
        <dbReference type="ARBA" id="ARBA00023069"/>
    </source>
</evidence>
<evidence type="ECO:0000259" key="14">
    <source>
        <dbReference type="Pfam" id="PF12780"/>
    </source>
</evidence>
<evidence type="ECO:0000256" key="1">
    <source>
        <dbReference type="ARBA" id="ARBA00004430"/>
    </source>
</evidence>
<dbReference type="Gene3D" id="1.20.920.30">
    <property type="match status" value="1"/>
</dbReference>
<dbReference type="AlphaFoldDB" id="A0A7G2CCK4"/>
<evidence type="ECO:0000313" key="17">
    <source>
        <dbReference type="Proteomes" id="UP000515908"/>
    </source>
</evidence>
<protein>
    <submittedName>
        <fullName evidence="16">AAA+ lid domain/P-loop containing dynein motor region D4/Microtubule-binding stalk of dynein motor, putative</fullName>
    </submittedName>
</protein>
<evidence type="ECO:0000256" key="6">
    <source>
        <dbReference type="ARBA" id="ARBA00023017"/>
    </source>
</evidence>
<keyword evidence="11" id="KW-0966">Cell projection</keyword>
<dbReference type="VEuPathDB" id="TriTrypDB:ADEAN_000328000"/>
<keyword evidence="9" id="KW-0505">Motor protein</keyword>
<comment type="subcellular location">
    <subcellularLocation>
        <location evidence="1">Cytoplasm</location>
        <location evidence="1">Cytoskeleton</location>
        <location evidence="1">Cilium axoneme</location>
    </subcellularLocation>
</comment>
<keyword evidence="10" id="KW-0206">Cytoskeleton</keyword>
<dbReference type="Pfam" id="PF12777">
    <property type="entry name" value="MT"/>
    <property type="match status" value="1"/>
</dbReference>
<evidence type="ECO:0000313" key="16">
    <source>
        <dbReference type="EMBL" id="CAD2215822.1"/>
    </source>
</evidence>
<evidence type="ECO:0000256" key="12">
    <source>
        <dbReference type="SAM" id="MobiDB-lite"/>
    </source>
</evidence>
<dbReference type="InterPro" id="IPR024317">
    <property type="entry name" value="Dynein_heavy_chain_D4_dom"/>
</dbReference>
<keyword evidence="17" id="KW-1185">Reference proteome</keyword>
<dbReference type="Pfam" id="PF17857">
    <property type="entry name" value="AAA_lid_1"/>
    <property type="match status" value="1"/>
</dbReference>
<keyword evidence="7" id="KW-0175">Coiled coil</keyword>
<evidence type="ECO:0000259" key="13">
    <source>
        <dbReference type="Pfam" id="PF12777"/>
    </source>
</evidence>
<evidence type="ECO:0000256" key="3">
    <source>
        <dbReference type="ARBA" id="ARBA00022701"/>
    </source>
</evidence>
<keyword evidence="4" id="KW-0547">Nucleotide-binding</keyword>
<dbReference type="GO" id="GO:0045505">
    <property type="term" value="F:dynein intermediate chain binding"/>
    <property type="evidence" value="ECO:0007669"/>
    <property type="project" value="InterPro"/>
</dbReference>
<dbReference type="InterPro" id="IPR041589">
    <property type="entry name" value="DNAH3_AAA_lid_1"/>
</dbReference>
<feature type="domain" description="Dynein heavy chain AAA module D4" evidence="14">
    <location>
        <begin position="191"/>
        <end position="449"/>
    </location>
</feature>
<dbReference type="PANTHER" id="PTHR22878:SF68">
    <property type="entry name" value="DYNEIN HEAVY CHAIN 6, AXONEMAL-LIKE"/>
    <property type="match status" value="1"/>
</dbReference>
<dbReference type="InterPro" id="IPR024743">
    <property type="entry name" value="Dynein_HC_stalk"/>
</dbReference>
<dbReference type="GO" id="GO:0005874">
    <property type="term" value="C:microtubule"/>
    <property type="evidence" value="ECO:0007669"/>
    <property type="project" value="UniProtKB-KW"/>
</dbReference>
<evidence type="ECO:0000256" key="9">
    <source>
        <dbReference type="ARBA" id="ARBA00023175"/>
    </source>
</evidence>
<dbReference type="GO" id="GO:0005524">
    <property type="term" value="F:ATP binding"/>
    <property type="evidence" value="ECO:0007669"/>
    <property type="project" value="UniProtKB-KW"/>
</dbReference>
<feature type="region of interest" description="Disordered" evidence="12">
    <location>
        <begin position="599"/>
        <end position="619"/>
    </location>
</feature>
<dbReference type="EMBL" id="LR877149">
    <property type="protein sequence ID" value="CAD2215822.1"/>
    <property type="molecule type" value="Genomic_DNA"/>
</dbReference>
<keyword evidence="2" id="KW-0963">Cytoplasm</keyword>
<evidence type="ECO:0000256" key="10">
    <source>
        <dbReference type="ARBA" id="ARBA00023212"/>
    </source>
</evidence>
<dbReference type="Proteomes" id="UP000515908">
    <property type="component" value="Chromosome 05"/>
</dbReference>
<evidence type="ECO:0000256" key="11">
    <source>
        <dbReference type="ARBA" id="ARBA00023273"/>
    </source>
</evidence>
<accession>A0A7G2CCK4</accession>
<keyword evidence="3" id="KW-0493">Microtubule</keyword>
<evidence type="ECO:0000256" key="2">
    <source>
        <dbReference type="ARBA" id="ARBA00022490"/>
    </source>
</evidence>
<reference evidence="16 17" key="1">
    <citation type="submission" date="2020-08" db="EMBL/GenBank/DDBJ databases">
        <authorList>
            <person name="Newling K."/>
            <person name="Davey J."/>
            <person name="Forrester S."/>
        </authorList>
    </citation>
    <scope>NUCLEOTIDE SEQUENCE [LARGE SCALE GENOMIC DNA]</scope>
    <source>
        <strain evidence="17">Crithidia deanei Carvalho (ATCC PRA-265)</strain>
    </source>
</reference>
<dbReference type="InterPro" id="IPR026983">
    <property type="entry name" value="DHC"/>
</dbReference>
<dbReference type="PANTHER" id="PTHR22878">
    <property type="entry name" value="DYNEIN HEAVY CHAIN 6, AXONEMAL-LIKE-RELATED"/>
    <property type="match status" value="1"/>
</dbReference>
<dbReference type="InterPro" id="IPR027417">
    <property type="entry name" value="P-loop_NTPase"/>
</dbReference>
<dbReference type="GO" id="GO:0051959">
    <property type="term" value="F:dynein light intermediate chain binding"/>
    <property type="evidence" value="ECO:0007669"/>
    <property type="project" value="InterPro"/>
</dbReference>
<dbReference type="GO" id="GO:0030286">
    <property type="term" value="C:dynein complex"/>
    <property type="evidence" value="ECO:0007669"/>
    <property type="project" value="UniProtKB-KW"/>
</dbReference>
<dbReference type="GO" id="GO:0005930">
    <property type="term" value="C:axoneme"/>
    <property type="evidence" value="ECO:0007669"/>
    <property type="project" value="UniProtKB-SubCell"/>
</dbReference>
<feature type="domain" description="Dynein heavy chain coiled coil stalk" evidence="13">
    <location>
        <begin position="463"/>
        <end position="595"/>
    </location>
</feature>
<dbReference type="SUPFAM" id="SSF52540">
    <property type="entry name" value="P-loop containing nucleoside triphosphate hydrolases"/>
    <property type="match status" value="1"/>
</dbReference>
<keyword evidence="8" id="KW-0969">Cilium</keyword>
<dbReference type="FunFam" id="3.40.50.300:FF:002141">
    <property type="entry name" value="Dynein heavy chain"/>
    <property type="match status" value="1"/>
</dbReference>
<dbReference type="Gene3D" id="1.20.920.20">
    <property type="match status" value="1"/>
</dbReference>
<dbReference type="Pfam" id="PF12780">
    <property type="entry name" value="AAA_8"/>
    <property type="match status" value="1"/>
</dbReference>
<evidence type="ECO:0000256" key="5">
    <source>
        <dbReference type="ARBA" id="ARBA00022840"/>
    </source>
</evidence>
<proteinExistence type="predicted"/>